<name>A0ABV9WD89_9ACTN</name>
<dbReference type="EMBL" id="JBHSIU010000078">
    <property type="protein sequence ID" value="MFC5005483.1"/>
    <property type="molecule type" value="Genomic_DNA"/>
</dbReference>
<dbReference type="Proteomes" id="UP001595912">
    <property type="component" value="Unassembled WGS sequence"/>
</dbReference>
<organism evidence="2 3">
    <name type="scientific">Dactylosporangium cerinum</name>
    <dbReference type="NCBI Taxonomy" id="1434730"/>
    <lineage>
        <taxon>Bacteria</taxon>
        <taxon>Bacillati</taxon>
        <taxon>Actinomycetota</taxon>
        <taxon>Actinomycetes</taxon>
        <taxon>Micromonosporales</taxon>
        <taxon>Micromonosporaceae</taxon>
        <taxon>Dactylosporangium</taxon>
    </lineage>
</organism>
<comment type="caution">
    <text evidence="2">The sequence shown here is derived from an EMBL/GenBank/DDBJ whole genome shotgun (WGS) entry which is preliminary data.</text>
</comment>
<dbReference type="PANTHER" id="PTHR43162">
    <property type="match status" value="1"/>
</dbReference>
<dbReference type="Gene3D" id="3.40.50.720">
    <property type="entry name" value="NAD(P)-binding Rossmann-like Domain"/>
    <property type="match status" value="1"/>
</dbReference>
<evidence type="ECO:0000259" key="1">
    <source>
        <dbReference type="Pfam" id="PF13460"/>
    </source>
</evidence>
<evidence type="ECO:0000313" key="2">
    <source>
        <dbReference type="EMBL" id="MFC5005483.1"/>
    </source>
</evidence>
<accession>A0ABV9WD89</accession>
<dbReference type="PANTHER" id="PTHR43162:SF1">
    <property type="entry name" value="PRESTALK A DIFFERENTIATION PROTEIN A"/>
    <property type="match status" value="1"/>
</dbReference>
<keyword evidence="3" id="KW-1185">Reference proteome</keyword>
<dbReference type="RefSeq" id="WP_380126121.1">
    <property type="nucleotide sequence ID" value="NZ_JBHSIU010000078.1"/>
</dbReference>
<sequence>MILITGGRGAVATNLLGLLHDQGLPVQVASSDPTKLDLPDGVESVKLDLTDPATFPTALSGITQVFLYATADHIGEFVDQAVKAGVAHVVILSSAAVLGPDPEHDPVAKSHLDVEQALLASPIPTTILRPGSFAGNAGAWAWPIKSGQPVSLPYPNSFNDPIHEADIAEAAYAVLTDPAHQGGQFYLTGPQAMTFAEQIDQLADVIGHPITINHVTRQQWKQEMADYIPGPYADSLLDWWASNDGKPVELTTTVQDLTGHPARTFTTWAGDHINSFKS</sequence>
<dbReference type="InterPro" id="IPR036291">
    <property type="entry name" value="NAD(P)-bd_dom_sf"/>
</dbReference>
<dbReference type="SUPFAM" id="SSF51735">
    <property type="entry name" value="NAD(P)-binding Rossmann-fold domains"/>
    <property type="match status" value="1"/>
</dbReference>
<dbReference type="InterPro" id="IPR016040">
    <property type="entry name" value="NAD(P)-bd_dom"/>
</dbReference>
<evidence type="ECO:0000313" key="3">
    <source>
        <dbReference type="Proteomes" id="UP001595912"/>
    </source>
</evidence>
<proteinExistence type="predicted"/>
<dbReference type="Pfam" id="PF13460">
    <property type="entry name" value="NAD_binding_10"/>
    <property type="match status" value="1"/>
</dbReference>
<protein>
    <submittedName>
        <fullName evidence="2">SDR family oxidoreductase</fullName>
    </submittedName>
</protein>
<reference evidence="3" key="1">
    <citation type="journal article" date="2019" name="Int. J. Syst. Evol. Microbiol.">
        <title>The Global Catalogue of Microorganisms (GCM) 10K type strain sequencing project: providing services to taxonomists for standard genome sequencing and annotation.</title>
        <authorList>
            <consortium name="The Broad Institute Genomics Platform"/>
            <consortium name="The Broad Institute Genome Sequencing Center for Infectious Disease"/>
            <person name="Wu L."/>
            <person name="Ma J."/>
        </authorList>
    </citation>
    <scope>NUCLEOTIDE SEQUENCE [LARGE SCALE GENOMIC DNA]</scope>
    <source>
        <strain evidence="3">CGMCC 4.7152</strain>
    </source>
</reference>
<dbReference type="InterPro" id="IPR051604">
    <property type="entry name" value="Ergot_Alk_Oxidoreductase"/>
</dbReference>
<feature type="domain" description="NAD(P)-binding" evidence="1">
    <location>
        <begin position="6"/>
        <end position="178"/>
    </location>
</feature>
<gene>
    <name evidence="2" type="ORF">ACFPIJ_47625</name>
</gene>